<keyword evidence="6 8" id="KW-0460">Magnesium</keyword>
<comment type="cofactor">
    <cofactor evidence="1 8">
        <name>Mg(2+)</name>
        <dbReference type="ChEBI" id="CHEBI:18420"/>
    </cofactor>
</comment>
<dbReference type="RefSeq" id="WP_264489371.1">
    <property type="nucleotide sequence ID" value="NZ_JAPDDT010000013.1"/>
</dbReference>
<sequence>MRRYLADTNVLSEVLKKRPNSAVVNRLRTLSPASIFASEITRMELRFGAALHPQAETLWESIETSILPLATWLEFDREASTSTADLLAEMRKAGTPIGPWDTCLAGTALARGLVVVTRNVAHFNRIPKLRVENWFEE</sequence>
<feature type="domain" description="PIN" evidence="9">
    <location>
        <begin position="4"/>
        <end position="128"/>
    </location>
</feature>
<feature type="binding site" evidence="8">
    <location>
        <position position="101"/>
    </location>
    <ligand>
        <name>Mg(2+)</name>
        <dbReference type="ChEBI" id="CHEBI:18420"/>
    </ligand>
</feature>
<evidence type="ECO:0000256" key="4">
    <source>
        <dbReference type="ARBA" id="ARBA00022723"/>
    </source>
</evidence>
<protein>
    <recommendedName>
        <fullName evidence="8">Ribonuclease VapC</fullName>
        <shortName evidence="8">RNase VapC</shortName>
        <ecNumber evidence="8">3.1.-.-</ecNumber>
    </recommendedName>
    <alternativeName>
        <fullName evidence="8">Toxin VapC</fullName>
    </alternativeName>
</protein>
<keyword evidence="11" id="KW-1185">Reference proteome</keyword>
<evidence type="ECO:0000256" key="8">
    <source>
        <dbReference type="HAMAP-Rule" id="MF_00265"/>
    </source>
</evidence>
<evidence type="ECO:0000256" key="7">
    <source>
        <dbReference type="ARBA" id="ARBA00038093"/>
    </source>
</evidence>
<evidence type="ECO:0000256" key="3">
    <source>
        <dbReference type="ARBA" id="ARBA00022722"/>
    </source>
</evidence>
<dbReference type="HAMAP" id="MF_00265">
    <property type="entry name" value="VapC_Nob1"/>
    <property type="match status" value="1"/>
</dbReference>
<evidence type="ECO:0000313" key="11">
    <source>
        <dbReference type="Proteomes" id="UP001320876"/>
    </source>
</evidence>
<keyword evidence="2 8" id="KW-1277">Toxin-antitoxin system</keyword>
<dbReference type="EMBL" id="JAPDDT010000013">
    <property type="protein sequence ID" value="MCW1925263.1"/>
    <property type="molecule type" value="Genomic_DNA"/>
</dbReference>
<accession>A0ABT3GP72</accession>
<reference evidence="10 11" key="1">
    <citation type="submission" date="2022-10" db="EMBL/GenBank/DDBJ databases">
        <title>Luteolibacter arcticus strain CCTCC AB 2014275, whole genome shotgun sequencing project.</title>
        <authorList>
            <person name="Zhao G."/>
            <person name="Shen L."/>
        </authorList>
    </citation>
    <scope>NUCLEOTIDE SEQUENCE [LARGE SCALE GENOMIC DNA]</scope>
    <source>
        <strain evidence="10 11">CCTCC AB 2014275</strain>
    </source>
</reference>
<dbReference type="SUPFAM" id="SSF88723">
    <property type="entry name" value="PIN domain-like"/>
    <property type="match status" value="1"/>
</dbReference>
<dbReference type="InterPro" id="IPR029060">
    <property type="entry name" value="PIN-like_dom_sf"/>
</dbReference>
<evidence type="ECO:0000256" key="1">
    <source>
        <dbReference type="ARBA" id="ARBA00001946"/>
    </source>
</evidence>
<evidence type="ECO:0000256" key="6">
    <source>
        <dbReference type="ARBA" id="ARBA00022842"/>
    </source>
</evidence>
<gene>
    <name evidence="8" type="primary">vapC</name>
    <name evidence="10" type="ORF">OKA05_22070</name>
</gene>
<proteinExistence type="inferred from homology"/>
<comment type="function">
    <text evidence="8">Toxic component of a toxin-antitoxin (TA) system. An RNase.</text>
</comment>
<dbReference type="Pfam" id="PF01850">
    <property type="entry name" value="PIN"/>
    <property type="match status" value="1"/>
</dbReference>
<evidence type="ECO:0000313" key="10">
    <source>
        <dbReference type="EMBL" id="MCW1925263.1"/>
    </source>
</evidence>
<keyword evidence="3 8" id="KW-0540">Nuclease</keyword>
<feature type="binding site" evidence="8">
    <location>
        <position position="7"/>
    </location>
    <ligand>
        <name>Mg(2+)</name>
        <dbReference type="ChEBI" id="CHEBI:18420"/>
    </ligand>
</feature>
<dbReference type="PANTHER" id="PTHR33653:SF1">
    <property type="entry name" value="RIBONUCLEASE VAPC2"/>
    <property type="match status" value="1"/>
</dbReference>
<dbReference type="InterPro" id="IPR002716">
    <property type="entry name" value="PIN_dom"/>
</dbReference>
<keyword evidence="4 8" id="KW-0479">Metal-binding</keyword>
<evidence type="ECO:0000256" key="2">
    <source>
        <dbReference type="ARBA" id="ARBA00022649"/>
    </source>
</evidence>
<comment type="similarity">
    <text evidence="7 8">Belongs to the PINc/VapC protein family.</text>
</comment>
<dbReference type="InterPro" id="IPR022907">
    <property type="entry name" value="VapC_family"/>
</dbReference>
<evidence type="ECO:0000259" key="9">
    <source>
        <dbReference type="Pfam" id="PF01850"/>
    </source>
</evidence>
<keyword evidence="5 8" id="KW-0378">Hydrolase</keyword>
<dbReference type="Proteomes" id="UP001320876">
    <property type="component" value="Unassembled WGS sequence"/>
</dbReference>
<dbReference type="InterPro" id="IPR050556">
    <property type="entry name" value="Type_II_TA_system_RNase"/>
</dbReference>
<organism evidence="10 11">
    <name type="scientific">Luteolibacter arcticus</name>
    <dbReference type="NCBI Taxonomy" id="1581411"/>
    <lineage>
        <taxon>Bacteria</taxon>
        <taxon>Pseudomonadati</taxon>
        <taxon>Verrucomicrobiota</taxon>
        <taxon>Verrucomicrobiia</taxon>
        <taxon>Verrucomicrobiales</taxon>
        <taxon>Verrucomicrobiaceae</taxon>
        <taxon>Luteolibacter</taxon>
    </lineage>
</organism>
<name>A0ABT3GP72_9BACT</name>
<keyword evidence="8" id="KW-0800">Toxin</keyword>
<dbReference type="PANTHER" id="PTHR33653">
    <property type="entry name" value="RIBONUCLEASE VAPC2"/>
    <property type="match status" value="1"/>
</dbReference>
<comment type="caution">
    <text evidence="10">The sequence shown here is derived from an EMBL/GenBank/DDBJ whole genome shotgun (WGS) entry which is preliminary data.</text>
</comment>
<dbReference type="Gene3D" id="3.40.50.1010">
    <property type="entry name" value="5'-nuclease"/>
    <property type="match status" value="1"/>
</dbReference>
<dbReference type="EC" id="3.1.-.-" evidence="8"/>
<evidence type="ECO:0000256" key="5">
    <source>
        <dbReference type="ARBA" id="ARBA00022801"/>
    </source>
</evidence>